<feature type="transmembrane region" description="Helical" evidence="2">
    <location>
        <begin position="111"/>
        <end position="133"/>
    </location>
</feature>
<sequence length="255" mass="26392">MTEPNRPVTNQAADQTELRWPNRVVANEGGSGEAVSSQVVPDQAESPWPNRAESGEGVPGQAVSGRVAAGQAESRWSPSNEGAELPWPNRAAPGEDVPNQAAPRRAASNRAAAIVAAVIFGTAAVAAGIVLVFSSGHDPVKQPTGSPDGLVKPTSFAATVYMEVHVGAYGRCEGGGYSDISAGSQVEIVNQKNEVLAHGTLARSSETTKCAFSASVTDIPAGEKMYGAKMGNANRGVIWKNETEARNGWALSLGD</sequence>
<organism evidence="3 4">
    <name type="scientific">Actinocrispum wychmicini</name>
    <dbReference type="NCBI Taxonomy" id="1213861"/>
    <lineage>
        <taxon>Bacteria</taxon>
        <taxon>Bacillati</taxon>
        <taxon>Actinomycetota</taxon>
        <taxon>Actinomycetes</taxon>
        <taxon>Pseudonocardiales</taxon>
        <taxon>Pseudonocardiaceae</taxon>
        <taxon>Actinocrispum</taxon>
    </lineage>
</organism>
<feature type="region of interest" description="Disordered" evidence="1">
    <location>
        <begin position="1"/>
        <end position="103"/>
    </location>
</feature>
<keyword evidence="2" id="KW-1133">Transmembrane helix</keyword>
<proteinExistence type="predicted"/>
<keyword evidence="2" id="KW-0472">Membrane</keyword>
<accession>A0A4R2J745</accession>
<name>A0A4R2J745_9PSEU</name>
<reference evidence="3 4" key="1">
    <citation type="submission" date="2019-03" db="EMBL/GenBank/DDBJ databases">
        <title>Genomic Encyclopedia of Type Strains, Phase IV (KMG-IV): sequencing the most valuable type-strain genomes for metagenomic binning, comparative biology and taxonomic classification.</title>
        <authorList>
            <person name="Goeker M."/>
        </authorList>
    </citation>
    <scope>NUCLEOTIDE SEQUENCE [LARGE SCALE GENOMIC DNA]</scope>
    <source>
        <strain evidence="3 4">DSM 45934</strain>
    </source>
</reference>
<dbReference type="Proteomes" id="UP000295680">
    <property type="component" value="Unassembled WGS sequence"/>
</dbReference>
<evidence type="ECO:0000313" key="4">
    <source>
        <dbReference type="Proteomes" id="UP000295680"/>
    </source>
</evidence>
<gene>
    <name evidence="3" type="ORF">EV192_112128</name>
</gene>
<protein>
    <submittedName>
        <fullName evidence="3">Uncharacterized protein</fullName>
    </submittedName>
</protein>
<comment type="caution">
    <text evidence="3">The sequence shown here is derived from an EMBL/GenBank/DDBJ whole genome shotgun (WGS) entry which is preliminary data.</text>
</comment>
<evidence type="ECO:0000313" key="3">
    <source>
        <dbReference type="EMBL" id="TCO52396.1"/>
    </source>
</evidence>
<evidence type="ECO:0000256" key="1">
    <source>
        <dbReference type="SAM" id="MobiDB-lite"/>
    </source>
</evidence>
<keyword evidence="4" id="KW-1185">Reference proteome</keyword>
<evidence type="ECO:0000256" key="2">
    <source>
        <dbReference type="SAM" id="Phobius"/>
    </source>
</evidence>
<dbReference type="AlphaFoldDB" id="A0A4R2J745"/>
<keyword evidence="2" id="KW-0812">Transmembrane</keyword>
<dbReference type="EMBL" id="SLWS01000012">
    <property type="protein sequence ID" value="TCO52396.1"/>
    <property type="molecule type" value="Genomic_DNA"/>
</dbReference>
<dbReference type="RefSeq" id="WP_132124336.1">
    <property type="nucleotide sequence ID" value="NZ_SLWS01000012.1"/>
</dbReference>
<dbReference type="OrthoDB" id="3636180at2"/>